<protein>
    <submittedName>
        <fullName evidence="3">Uncharacterized protein</fullName>
    </submittedName>
</protein>
<dbReference type="PANTHER" id="PTHR24216">
    <property type="entry name" value="PAXILLIN-RELATED"/>
    <property type="match status" value="1"/>
</dbReference>
<dbReference type="EMBL" id="GG745341">
    <property type="protein sequence ID" value="KNE63104.1"/>
    <property type="molecule type" value="Genomic_DNA"/>
</dbReference>
<dbReference type="VEuPathDB" id="FungiDB:AMAG_08271"/>
<evidence type="ECO:0000256" key="2">
    <source>
        <dbReference type="SAM" id="MobiDB-lite"/>
    </source>
</evidence>
<dbReference type="AlphaFoldDB" id="A0A0L0SL43"/>
<feature type="region of interest" description="Disordered" evidence="2">
    <location>
        <begin position="1"/>
        <end position="121"/>
    </location>
</feature>
<feature type="region of interest" description="Disordered" evidence="2">
    <location>
        <begin position="187"/>
        <end position="216"/>
    </location>
</feature>
<feature type="coiled-coil region" evidence="1">
    <location>
        <begin position="887"/>
        <end position="1069"/>
    </location>
</feature>
<feature type="compositionally biased region" description="Low complexity" evidence="2">
    <location>
        <begin position="33"/>
        <end position="58"/>
    </location>
</feature>
<feature type="compositionally biased region" description="Pro residues" evidence="2">
    <location>
        <begin position="276"/>
        <end position="285"/>
    </location>
</feature>
<feature type="coiled-coil region" evidence="1">
    <location>
        <begin position="694"/>
        <end position="732"/>
    </location>
</feature>
<feature type="compositionally biased region" description="Low complexity" evidence="2">
    <location>
        <begin position="330"/>
        <end position="339"/>
    </location>
</feature>
<reference evidence="4" key="2">
    <citation type="submission" date="2009-11" db="EMBL/GenBank/DDBJ databases">
        <title>The Genome Sequence of Allomyces macrogynus strain ATCC 38327.</title>
        <authorList>
            <consortium name="The Broad Institute Genome Sequencing Platform"/>
            <person name="Russ C."/>
            <person name="Cuomo C."/>
            <person name="Shea T."/>
            <person name="Young S.K."/>
            <person name="Zeng Q."/>
            <person name="Koehrsen M."/>
            <person name="Haas B."/>
            <person name="Borodovsky M."/>
            <person name="Guigo R."/>
            <person name="Alvarado L."/>
            <person name="Berlin A."/>
            <person name="Borenstein D."/>
            <person name="Chen Z."/>
            <person name="Engels R."/>
            <person name="Freedman E."/>
            <person name="Gellesch M."/>
            <person name="Goldberg J."/>
            <person name="Griggs A."/>
            <person name="Gujja S."/>
            <person name="Heiman D."/>
            <person name="Hepburn T."/>
            <person name="Howarth C."/>
            <person name="Jen D."/>
            <person name="Larson L."/>
            <person name="Lewis B."/>
            <person name="Mehta T."/>
            <person name="Park D."/>
            <person name="Pearson M."/>
            <person name="Roberts A."/>
            <person name="Saif S."/>
            <person name="Shenoy N."/>
            <person name="Sisk P."/>
            <person name="Stolte C."/>
            <person name="Sykes S."/>
            <person name="Walk T."/>
            <person name="White J."/>
            <person name="Yandava C."/>
            <person name="Burger G."/>
            <person name="Gray M.W."/>
            <person name="Holland P.W.H."/>
            <person name="King N."/>
            <person name="Lang F.B.F."/>
            <person name="Roger A.J."/>
            <person name="Ruiz-Trillo I."/>
            <person name="Lander E."/>
            <person name="Nusbaum C."/>
        </authorList>
    </citation>
    <scope>NUCLEOTIDE SEQUENCE [LARGE SCALE GENOMIC DNA]</scope>
    <source>
        <strain evidence="4">ATCC 38327</strain>
    </source>
</reference>
<feature type="coiled-coil region" evidence="1">
    <location>
        <begin position="467"/>
        <end position="554"/>
    </location>
</feature>
<keyword evidence="4" id="KW-1185">Reference proteome</keyword>
<feature type="coiled-coil region" evidence="1">
    <location>
        <begin position="385"/>
        <end position="412"/>
    </location>
</feature>
<reference evidence="3 4" key="1">
    <citation type="submission" date="2009-11" db="EMBL/GenBank/DDBJ databases">
        <title>Annotation of Allomyces macrogynus ATCC 38327.</title>
        <authorList>
            <consortium name="The Broad Institute Genome Sequencing Platform"/>
            <person name="Russ C."/>
            <person name="Cuomo C."/>
            <person name="Burger G."/>
            <person name="Gray M.W."/>
            <person name="Holland P.W.H."/>
            <person name="King N."/>
            <person name="Lang F.B.F."/>
            <person name="Roger A.J."/>
            <person name="Ruiz-Trillo I."/>
            <person name="Young S.K."/>
            <person name="Zeng Q."/>
            <person name="Gargeya S."/>
            <person name="Fitzgerald M."/>
            <person name="Haas B."/>
            <person name="Abouelleil A."/>
            <person name="Alvarado L."/>
            <person name="Arachchi H.M."/>
            <person name="Berlin A."/>
            <person name="Chapman S.B."/>
            <person name="Gearin G."/>
            <person name="Goldberg J."/>
            <person name="Griggs A."/>
            <person name="Gujja S."/>
            <person name="Hansen M."/>
            <person name="Heiman D."/>
            <person name="Howarth C."/>
            <person name="Larimer J."/>
            <person name="Lui A."/>
            <person name="MacDonald P.J.P."/>
            <person name="McCowen C."/>
            <person name="Montmayeur A."/>
            <person name="Murphy C."/>
            <person name="Neiman D."/>
            <person name="Pearson M."/>
            <person name="Priest M."/>
            <person name="Roberts A."/>
            <person name="Saif S."/>
            <person name="Shea T."/>
            <person name="Sisk P."/>
            <person name="Stolte C."/>
            <person name="Sykes S."/>
            <person name="Wortman J."/>
            <person name="Nusbaum C."/>
            <person name="Birren B."/>
        </authorList>
    </citation>
    <scope>NUCLEOTIDE SEQUENCE [LARGE SCALE GENOMIC DNA]</scope>
    <source>
        <strain evidence="3 4">ATCC 38327</strain>
    </source>
</reference>
<feature type="region of interest" description="Disordered" evidence="2">
    <location>
        <begin position="1085"/>
        <end position="1193"/>
    </location>
</feature>
<feature type="compositionally biased region" description="Basic and acidic residues" evidence="2">
    <location>
        <begin position="237"/>
        <end position="248"/>
    </location>
</feature>
<feature type="compositionally biased region" description="Low complexity" evidence="2">
    <location>
        <begin position="1134"/>
        <end position="1154"/>
    </location>
</feature>
<feature type="compositionally biased region" description="Low complexity" evidence="2">
    <location>
        <begin position="143"/>
        <end position="165"/>
    </location>
</feature>
<organism evidence="3 4">
    <name type="scientific">Allomyces macrogynus (strain ATCC 38327)</name>
    <name type="common">Allomyces javanicus var. macrogynus</name>
    <dbReference type="NCBI Taxonomy" id="578462"/>
    <lineage>
        <taxon>Eukaryota</taxon>
        <taxon>Fungi</taxon>
        <taxon>Fungi incertae sedis</taxon>
        <taxon>Blastocladiomycota</taxon>
        <taxon>Blastocladiomycetes</taxon>
        <taxon>Blastocladiales</taxon>
        <taxon>Blastocladiaceae</taxon>
        <taxon>Allomyces</taxon>
    </lineage>
</organism>
<feature type="compositionally biased region" description="Polar residues" evidence="2">
    <location>
        <begin position="11"/>
        <end position="29"/>
    </location>
</feature>
<name>A0A0L0SL43_ALLM3</name>
<evidence type="ECO:0000313" key="3">
    <source>
        <dbReference type="EMBL" id="KNE63104.1"/>
    </source>
</evidence>
<dbReference type="PANTHER" id="PTHR24216:SF65">
    <property type="entry name" value="PAXILLIN-LIKE PROTEIN 1"/>
    <property type="match status" value="1"/>
</dbReference>
<feature type="compositionally biased region" description="Low complexity" evidence="2">
    <location>
        <begin position="87"/>
        <end position="97"/>
    </location>
</feature>
<gene>
    <name evidence="3" type="ORF">AMAG_08271</name>
</gene>
<sequence length="1193" mass="128375">MSAANPKPTPRTHQGNGAANMSVPTTAATMSRPASTATTSNASASASTPAAATTGSAPRWSHTGFNPFRGARPARSTGTPGFHLFGATSTSAAATRAPPVDSSASSDTDHPAAPPPAAPPAQFMSVHQKRSLVNLQSTWKLARPASTPTPTHAPTATASTPAPRANADSIHDQIVALLEGTIEPDRPHQAEQQHSAPMALTPPSPDLGPRLEPPVHDVHAHEHRPDVEDQDVADSHDLAPAPRAHDTPAFKVPAVPVSRGPAQAAPVVPHPTRALAPPPFPPGPPSFGGRAEIARPGLSPIPESETPPASSPAPMSRDASPELVHDQSYPSPATPSAARPAKRRRIDDADADRTRAASNADDDEDHVVSAVVRSLRTAKLSTQERDMLAARVRELEQMVAAITQQKAELERAHWATQDQALDVATRAARELDAIKGAMDHDMAQLMREQHKVTHHLQALVDRLTKDKDEVAAQLAVAQGDARSLQERLDEAVVQLAVAQGDTRSLQERLDEARSGHTATIAALEERYQQAVAMVAELQAQIAQHAQLVQQVQQIKQLLVEEHAEALAAMTEEGAKSNERFTQLIRDRDQELAAKQTELDHEHGLRTAAEASLARVQAQLDAQQRHDEALAHVQDALGDKFTAVMEALVRGDHGVAEYHATVTSQVSQILEQLRDPLTSISSTIDGTQSTLLEPLRRLETQLEEQQQAAAALAQQHRESIRDLHDQLHAQQEQLCNRLRASADLQTELAATRTQLNDAVARESALHAQLGEAHHEQHRLREEAAALRAANGDEKRQLDQQIVELSNEREAVIRRLHADAEVRARELAETRAALEAKDVELRAALEAENAAMRAAEQAKGMELRAALEAKEAEMHAAVQAMEMEMQAAVRAKESEMQTAMQEAAHASEKEMRAAMQVKESEMQAMVAAMDAEVQAARTQAAESEQAAVQRVMQELDAVRAAHAEERASVRSAHQQQVETMQAQWTQEMATLKNAVDDLQQRAAVELQAVVDNNELQMNQLEARLREEHEKDLKRAIKNVKGELMAQHQREQVALQNKIRQLEETARVQQADLAAKARFGRGCGDLEQTAAAGAPGRNESKAAHPAGGSSGTASSTAVKATASGHGRGRNSARGPKTTPSGAGRGRGTAPAADYDPFAFDEPDESVSAPRSRTVRRAPSISMAGGGRRTSGPPPRA</sequence>
<feature type="compositionally biased region" description="Low complexity" evidence="2">
    <location>
        <begin position="1100"/>
        <end position="1121"/>
    </location>
</feature>
<dbReference type="STRING" id="578462.A0A0L0SL43"/>
<accession>A0A0L0SL43</accession>
<feature type="region of interest" description="Disordered" evidence="2">
    <location>
        <begin position="237"/>
        <end position="366"/>
    </location>
</feature>
<feature type="region of interest" description="Disordered" evidence="2">
    <location>
        <begin position="143"/>
        <end position="166"/>
    </location>
</feature>
<evidence type="ECO:0000256" key="1">
    <source>
        <dbReference type="SAM" id="Coils"/>
    </source>
</evidence>
<proteinExistence type="predicted"/>
<dbReference type="Proteomes" id="UP000054350">
    <property type="component" value="Unassembled WGS sequence"/>
</dbReference>
<feature type="compositionally biased region" description="Low complexity" evidence="2">
    <location>
        <begin position="300"/>
        <end position="318"/>
    </location>
</feature>
<feature type="compositionally biased region" description="Basic and acidic residues" evidence="2">
    <location>
        <begin position="345"/>
        <end position="355"/>
    </location>
</feature>
<keyword evidence="1" id="KW-0175">Coiled coil</keyword>
<dbReference type="OrthoDB" id="5594602at2759"/>
<evidence type="ECO:0000313" key="4">
    <source>
        <dbReference type="Proteomes" id="UP000054350"/>
    </source>
</evidence>
<feature type="coiled-coil region" evidence="1">
    <location>
        <begin position="793"/>
        <end position="835"/>
    </location>
</feature>